<gene>
    <name evidence="1" type="ORF">XBKB1_200001</name>
</gene>
<sequence>MLSLYIQLLLHFHQNNIIYQFLINHFLPFLKKNLKFMFVKAIF</sequence>
<organism evidence="1">
    <name type="scientific">Xenorhabdus bovienii str. kraussei Becker Underwood</name>
    <dbReference type="NCBI Taxonomy" id="1398204"/>
    <lineage>
        <taxon>Bacteria</taxon>
        <taxon>Pseudomonadati</taxon>
        <taxon>Pseudomonadota</taxon>
        <taxon>Gammaproteobacteria</taxon>
        <taxon>Enterobacterales</taxon>
        <taxon>Morganellaceae</taxon>
        <taxon>Xenorhabdus</taxon>
    </lineage>
</organism>
<comment type="caution">
    <text evidence="1">The sequence shown here is derived from an EMBL/GenBank/DDBJ whole genome shotgun (WGS) entry which is preliminary data.</text>
</comment>
<dbReference type="Proteomes" id="UP000028493">
    <property type="component" value="Unassembled WGS sequence"/>
</dbReference>
<reference evidence="1" key="1">
    <citation type="submission" date="2013-07" db="EMBL/GenBank/DDBJ databases">
        <title>Sub-species coevolution in mutualistic symbiosis.</title>
        <authorList>
            <person name="Murfin K."/>
            <person name="Klassen J."/>
            <person name="Lee M."/>
            <person name="Forst S."/>
            <person name="Stock P."/>
            <person name="Goodrich-Blair H."/>
        </authorList>
    </citation>
    <scope>NUCLEOTIDE SEQUENCE [LARGE SCALE GENOMIC DNA]</scope>
    <source>
        <strain evidence="1">Kraussei Becker Underwood</strain>
    </source>
</reference>
<dbReference type="AlphaFoldDB" id="A0A077PHD7"/>
<dbReference type="EMBL" id="CBSZ010000113">
    <property type="protein sequence ID" value="CDH23740.1"/>
    <property type="molecule type" value="Genomic_DNA"/>
</dbReference>
<dbReference type="HOGENOM" id="CLU_3241607_0_0_6"/>
<accession>A0A077PHD7</accession>
<protein>
    <submittedName>
        <fullName evidence="1">Uncharacterized protein</fullName>
    </submittedName>
</protein>
<evidence type="ECO:0000313" key="1">
    <source>
        <dbReference type="EMBL" id="CDH23740.1"/>
    </source>
</evidence>
<proteinExistence type="predicted"/>
<name>A0A077PHD7_XENBV</name>